<dbReference type="AlphaFoldDB" id="A0A1E3L1K7"/>
<organism evidence="1 2">
    <name type="scientific">Paenibacillus nuruki</name>
    <dbReference type="NCBI Taxonomy" id="1886670"/>
    <lineage>
        <taxon>Bacteria</taxon>
        <taxon>Bacillati</taxon>
        <taxon>Bacillota</taxon>
        <taxon>Bacilli</taxon>
        <taxon>Bacillales</taxon>
        <taxon>Paenibacillaceae</taxon>
        <taxon>Paenibacillus</taxon>
    </lineage>
</organism>
<evidence type="ECO:0000313" key="1">
    <source>
        <dbReference type="EMBL" id="ODP27616.1"/>
    </source>
</evidence>
<keyword evidence="2" id="KW-1185">Reference proteome</keyword>
<proteinExistence type="predicted"/>
<name>A0A1E3L1K7_9BACL</name>
<dbReference type="RefSeq" id="WP_069328390.1">
    <property type="nucleotide sequence ID" value="NZ_MDER01000049.1"/>
</dbReference>
<dbReference type="STRING" id="1886670.PTI45_02986"/>
<dbReference type="Proteomes" id="UP000094578">
    <property type="component" value="Unassembled WGS sequence"/>
</dbReference>
<comment type="caution">
    <text evidence="1">The sequence shown here is derived from an EMBL/GenBank/DDBJ whole genome shotgun (WGS) entry which is preliminary data.</text>
</comment>
<accession>A0A1E3L1K7</accession>
<gene>
    <name evidence="1" type="ORF">PTI45_02986</name>
</gene>
<reference evidence="1 2" key="1">
    <citation type="submission" date="2016-08" db="EMBL/GenBank/DDBJ databases">
        <title>Genome sequencing of Paenibacillus sp. TI45-13ar, isolated from Korean traditional nuruk.</title>
        <authorList>
            <person name="Kim S.-J."/>
        </authorList>
    </citation>
    <scope>NUCLEOTIDE SEQUENCE [LARGE SCALE GENOMIC DNA]</scope>
    <source>
        <strain evidence="1 2">TI45-13ar</strain>
    </source>
</reference>
<dbReference type="EMBL" id="MDER01000049">
    <property type="protein sequence ID" value="ODP27616.1"/>
    <property type="molecule type" value="Genomic_DNA"/>
</dbReference>
<protein>
    <recommendedName>
        <fullName evidence="3">Oxidoreductase</fullName>
    </recommendedName>
</protein>
<evidence type="ECO:0000313" key="2">
    <source>
        <dbReference type="Proteomes" id="UP000094578"/>
    </source>
</evidence>
<evidence type="ECO:0008006" key="3">
    <source>
        <dbReference type="Google" id="ProtNLM"/>
    </source>
</evidence>
<sequence>MHNINHLQLNPTQRYDEFDPQKDGNKNTEFIDFVIDGKSLYNMLKKYDMVPVLGWGGEEHQKQILDYLLLRQMHPYLYYRYPILVCPWCGDEECGFISVLIEREADMIIWRDFKLEPDNKTIPIGPFYFEWEQYQKLISKTK</sequence>